<dbReference type="Proteomes" id="UP000186373">
    <property type="component" value="Unassembled WGS sequence"/>
</dbReference>
<sequence length="138" mass="15539">MEANSQSSKKKCPSYLGKVGAQLFGVVGKDGKVQFISPLTVTEDFLNLNKDKNSLEQRFRFTGKCVEKGCAQWNAEESKCSLSKKVQHLDNHKETELFYCPIRTQCRWFSQDGIEACFSCNEVTRNMEELLVGTGTPS</sequence>
<reference evidence="2" key="1">
    <citation type="submission" date="2017-01" db="EMBL/GenBank/DDBJ databases">
        <authorList>
            <person name="Varghese N."/>
            <person name="Submissions S."/>
        </authorList>
    </citation>
    <scope>NUCLEOTIDE SEQUENCE [LARGE SCALE GENOMIC DNA]</scope>
    <source>
        <strain evidence="2">DSM 17126</strain>
    </source>
</reference>
<gene>
    <name evidence="1" type="ORF">SAMN05421639_103766</name>
</gene>
<accession>A0A1N7IGQ9</accession>
<dbReference type="AlphaFoldDB" id="A0A1N7IGQ9"/>
<evidence type="ECO:0000313" key="1">
    <source>
        <dbReference type="EMBL" id="SIS36294.1"/>
    </source>
</evidence>
<dbReference type="RefSeq" id="WP_076507824.1">
    <property type="nucleotide sequence ID" value="NZ_FTNY01000003.1"/>
</dbReference>
<name>A0A1N7IGQ9_9FLAO</name>
<organism evidence="1 2">
    <name type="scientific">Chryseobacterium shigense</name>
    <dbReference type="NCBI Taxonomy" id="297244"/>
    <lineage>
        <taxon>Bacteria</taxon>
        <taxon>Pseudomonadati</taxon>
        <taxon>Bacteroidota</taxon>
        <taxon>Flavobacteriia</taxon>
        <taxon>Flavobacteriales</taxon>
        <taxon>Weeksellaceae</taxon>
        <taxon>Chryseobacterium group</taxon>
        <taxon>Chryseobacterium</taxon>
    </lineage>
</organism>
<dbReference type="EMBL" id="FTNY01000003">
    <property type="protein sequence ID" value="SIS36294.1"/>
    <property type="molecule type" value="Genomic_DNA"/>
</dbReference>
<keyword evidence="2" id="KW-1185">Reference proteome</keyword>
<evidence type="ECO:0000313" key="2">
    <source>
        <dbReference type="Proteomes" id="UP000186373"/>
    </source>
</evidence>
<proteinExistence type="predicted"/>
<protein>
    <submittedName>
        <fullName evidence="1">Uncharacterized protein</fullName>
    </submittedName>
</protein>
<dbReference type="OrthoDB" id="571920at2"/>